<dbReference type="Gene3D" id="2.60.40.1120">
    <property type="entry name" value="Carboxypeptidase-like, regulatory domain"/>
    <property type="match status" value="1"/>
</dbReference>
<reference evidence="2 3" key="1">
    <citation type="submission" date="2022-01" db="EMBL/GenBank/DDBJ databases">
        <title>Labilibaculum sp. nov, a marine bacterium isolated from Antarctica.</title>
        <authorList>
            <person name="Dai W."/>
        </authorList>
    </citation>
    <scope>NUCLEOTIDE SEQUENCE [LARGE SCALE GENOMIC DNA]</scope>
    <source>
        <strain evidence="2 3">DW002</strain>
    </source>
</reference>
<dbReference type="Pfam" id="PF13715">
    <property type="entry name" value="CarbopepD_reg_2"/>
    <property type="match status" value="1"/>
</dbReference>
<dbReference type="SUPFAM" id="SSF49464">
    <property type="entry name" value="Carboxypeptidase regulatory domain-like"/>
    <property type="match status" value="1"/>
</dbReference>
<sequence>MKTKKEHIQYICNTLLKSMLIVSICLTSFQLSAQENLLQNKTTVRFSELSITDALDTLAAKNNCYFTYNSNLFSKEKKVSLEEIDTPLNIILRKLIPDTSLNFQLVNKHIIIVPNNYKKSKALTTDLIPYLSYRKISGKITDQNSKTGLPYASLGLRGKHVGTITNQDGDFTLTLSSNNIHDTLVVSYVGYKNTEIPVSEITENKIHIKLKEDFISLQEVIIRNKEPKSLIRAAINKIEKNYPQKPTNITSFYRESVLKNNKYMIYLESILEIYKPSYDRIDHKDKVKIFKSRKIYDVSRLDTISFRLKGGIQGCLFLDIIKHTPEFLDPEYMHFYNYHLSDISSFDNKPVYVIEFRPKPNLSTPLMEGKIIIATRSLAIISAEFGYNPDRLHEITRQFISKGNAKTKVKALHVDYAVNYRQIDGKYYLNHSLGNLKFKVRNRKKLFSQSFSTSFEMATTKLDTTNIRRYKFRETISPETIMSTENLTYDQNFWGNQTFIKPEKNIKEAIKRISSSMQQVAMDTQEEE</sequence>
<accession>A0ABT5VMC8</accession>
<keyword evidence="1" id="KW-0732">Signal</keyword>
<feature type="chain" id="PRO_5047531077" evidence="1">
    <location>
        <begin position="34"/>
        <end position="528"/>
    </location>
</feature>
<proteinExistence type="predicted"/>
<name>A0ABT5VMC8_9BACT</name>
<dbReference type="Proteomes" id="UP001528920">
    <property type="component" value="Unassembled WGS sequence"/>
</dbReference>
<comment type="caution">
    <text evidence="2">The sequence shown here is derived from an EMBL/GenBank/DDBJ whole genome shotgun (WGS) entry which is preliminary data.</text>
</comment>
<evidence type="ECO:0000313" key="3">
    <source>
        <dbReference type="Proteomes" id="UP001528920"/>
    </source>
</evidence>
<evidence type="ECO:0000256" key="1">
    <source>
        <dbReference type="SAM" id="SignalP"/>
    </source>
</evidence>
<organism evidence="2 3">
    <name type="scientific">Paralabilibaculum antarcticum</name>
    <dbReference type="NCBI Taxonomy" id="2912572"/>
    <lineage>
        <taxon>Bacteria</taxon>
        <taxon>Pseudomonadati</taxon>
        <taxon>Bacteroidota</taxon>
        <taxon>Bacteroidia</taxon>
        <taxon>Marinilabiliales</taxon>
        <taxon>Marinifilaceae</taxon>
        <taxon>Paralabilibaculum</taxon>
    </lineage>
</organism>
<keyword evidence="3" id="KW-1185">Reference proteome</keyword>
<dbReference type="EMBL" id="JAKJSC010000001">
    <property type="protein sequence ID" value="MDE5416401.1"/>
    <property type="molecule type" value="Genomic_DNA"/>
</dbReference>
<gene>
    <name evidence="2" type="ORF">L3049_00175</name>
</gene>
<feature type="signal peptide" evidence="1">
    <location>
        <begin position="1"/>
        <end position="33"/>
    </location>
</feature>
<dbReference type="RefSeq" id="WP_275107743.1">
    <property type="nucleotide sequence ID" value="NZ_JAKJSC010000001.1"/>
</dbReference>
<evidence type="ECO:0000313" key="2">
    <source>
        <dbReference type="EMBL" id="MDE5416401.1"/>
    </source>
</evidence>
<protein>
    <submittedName>
        <fullName evidence="2">Carboxypeptidase-like regulatory domain-containing protein</fullName>
    </submittedName>
</protein>
<dbReference type="InterPro" id="IPR008969">
    <property type="entry name" value="CarboxyPept-like_regulatory"/>
</dbReference>